<dbReference type="AlphaFoldDB" id="A0A448XH33"/>
<organism evidence="2 3">
    <name type="scientific">Protopolystoma xenopodis</name>
    <dbReference type="NCBI Taxonomy" id="117903"/>
    <lineage>
        <taxon>Eukaryota</taxon>
        <taxon>Metazoa</taxon>
        <taxon>Spiralia</taxon>
        <taxon>Lophotrochozoa</taxon>
        <taxon>Platyhelminthes</taxon>
        <taxon>Monogenea</taxon>
        <taxon>Polyopisthocotylea</taxon>
        <taxon>Polystomatidea</taxon>
        <taxon>Polystomatidae</taxon>
        <taxon>Protopolystoma</taxon>
    </lineage>
</organism>
<dbReference type="EMBL" id="CAAALY010252248">
    <property type="protein sequence ID" value="VEL36453.1"/>
    <property type="molecule type" value="Genomic_DNA"/>
</dbReference>
<protein>
    <submittedName>
        <fullName evidence="2">Uncharacterized protein</fullName>
    </submittedName>
</protein>
<feature type="region of interest" description="Disordered" evidence="1">
    <location>
        <begin position="141"/>
        <end position="186"/>
    </location>
</feature>
<evidence type="ECO:0000313" key="2">
    <source>
        <dbReference type="EMBL" id="VEL36453.1"/>
    </source>
</evidence>
<evidence type="ECO:0000313" key="3">
    <source>
        <dbReference type="Proteomes" id="UP000784294"/>
    </source>
</evidence>
<comment type="caution">
    <text evidence="2">The sequence shown here is derived from an EMBL/GenBank/DDBJ whole genome shotgun (WGS) entry which is preliminary data.</text>
</comment>
<feature type="region of interest" description="Disordered" evidence="1">
    <location>
        <begin position="79"/>
        <end position="106"/>
    </location>
</feature>
<feature type="compositionally biased region" description="Gly residues" evidence="1">
    <location>
        <begin position="171"/>
        <end position="186"/>
    </location>
</feature>
<sequence>MYNKNFPYRPRIRFEHGPGVGRPIPESKSRLSRARPSLLSCQSLGPGSARELAKTAPSSPEPSGLRGLAACQAPIVSAHGPPTSGDLVRRLQPKESPPVDGDGGVVVPLARPTRSSGGPVTAPASHCGQCVLFWLPTASGAGLESRRRSKRPRACEPGSCPNLPLEAGPQELGGRGSEVAGTGTGT</sequence>
<proteinExistence type="predicted"/>
<dbReference type="Proteomes" id="UP000784294">
    <property type="component" value="Unassembled WGS sequence"/>
</dbReference>
<name>A0A448XH33_9PLAT</name>
<gene>
    <name evidence="2" type="ORF">PXEA_LOCUS29893</name>
</gene>
<accession>A0A448XH33</accession>
<feature type="non-terminal residue" evidence="2">
    <location>
        <position position="1"/>
    </location>
</feature>
<reference evidence="2" key="1">
    <citation type="submission" date="2018-11" db="EMBL/GenBank/DDBJ databases">
        <authorList>
            <consortium name="Pathogen Informatics"/>
        </authorList>
    </citation>
    <scope>NUCLEOTIDE SEQUENCE</scope>
</reference>
<evidence type="ECO:0000256" key="1">
    <source>
        <dbReference type="SAM" id="MobiDB-lite"/>
    </source>
</evidence>
<keyword evidence="3" id="KW-1185">Reference proteome</keyword>
<feature type="region of interest" description="Disordered" evidence="1">
    <location>
        <begin position="1"/>
        <end position="66"/>
    </location>
</feature>